<dbReference type="RefSeq" id="WP_093141585.1">
    <property type="nucleotide sequence ID" value="NZ_FOXF01000014.1"/>
</dbReference>
<evidence type="ECO:0000313" key="3">
    <source>
        <dbReference type="Proteomes" id="UP000243745"/>
    </source>
</evidence>
<name>A0A662ZGN7_9GAMM</name>
<dbReference type="InterPro" id="IPR052018">
    <property type="entry name" value="PHP_domain"/>
</dbReference>
<keyword evidence="3" id="KW-1185">Reference proteome</keyword>
<dbReference type="PANTHER" id="PTHR42924:SF3">
    <property type="entry name" value="POLYMERASE_HISTIDINOL PHOSPHATASE N-TERMINAL DOMAIN-CONTAINING PROTEIN"/>
    <property type="match status" value="1"/>
</dbReference>
<dbReference type="InterPro" id="IPR016195">
    <property type="entry name" value="Pol/histidinol_Pase-like"/>
</dbReference>
<organism evidence="2 3">
    <name type="scientific">Ruminobacter amylophilus</name>
    <dbReference type="NCBI Taxonomy" id="867"/>
    <lineage>
        <taxon>Bacteria</taxon>
        <taxon>Pseudomonadati</taxon>
        <taxon>Pseudomonadota</taxon>
        <taxon>Gammaproteobacteria</taxon>
        <taxon>Aeromonadales</taxon>
        <taxon>Succinivibrionaceae</taxon>
        <taxon>Ruminobacter</taxon>
    </lineage>
</organism>
<evidence type="ECO:0000259" key="1">
    <source>
        <dbReference type="SMART" id="SM00481"/>
    </source>
</evidence>
<dbReference type="GO" id="GO:0035312">
    <property type="term" value="F:5'-3' DNA exonuclease activity"/>
    <property type="evidence" value="ECO:0007669"/>
    <property type="project" value="TreeGrafter"/>
</dbReference>
<dbReference type="OrthoDB" id="9804333at2"/>
<sequence>MSEACEGLKLDLHNHSNRSDGAHTPAEVVRKAEAAGIRVFGLSDHDNVSGIDEAYEESLKTSVKLVAGVEISTPKKIHIQGLCPDIRNECLTSLLKQQDEKRKEHTRELCRKMNAAGIMADYDDLMNSFPGTVNKYSVSQYLLKKKLVNLSSPDDVYRKYFGIGGEIQIGEAGWCKMEEAVECILKAGGIPVLAHIWRYFDPKKPENTRERRLEKMHDLAERFKKAGGEAMETLGCRQGETEDFRYELTYPTELALEFDLYASCGTDYHMDSKSPLGAEYVFDKRLKPVWMHPKFHFYRPEN</sequence>
<dbReference type="CDD" id="cd07438">
    <property type="entry name" value="PHP_HisPPase_AMP"/>
    <property type="match status" value="1"/>
</dbReference>
<dbReference type="Pfam" id="PF02811">
    <property type="entry name" value="PHP"/>
    <property type="match status" value="1"/>
</dbReference>
<evidence type="ECO:0000313" key="2">
    <source>
        <dbReference type="EMBL" id="SFP30732.1"/>
    </source>
</evidence>
<dbReference type="SMART" id="SM00481">
    <property type="entry name" value="POLIIIAc"/>
    <property type="match status" value="1"/>
</dbReference>
<dbReference type="EMBL" id="FOXF01000014">
    <property type="protein sequence ID" value="SFP30732.1"/>
    <property type="molecule type" value="Genomic_DNA"/>
</dbReference>
<proteinExistence type="predicted"/>
<accession>A0A662ZGN7</accession>
<dbReference type="PANTHER" id="PTHR42924">
    <property type="entry name" value="EXONUCLEASE"/>
    <property type="match status" value="1"/>
</dbReference>
<dbReference type="AlphaFoldDB" id="A0A662ZGN7"/>
<dbReference type="InterPro" id="IPR003141">
    <property type="entry name" value="Pol/His_phosphatase_N"/>
</dbReference>
<protein>
    <recommendedName>
        <fullName evidence="1">Polymerase/histidinol phosphatase N-terminal domain-containing protein</fullName>
    </recommendedName>
</protein>
<dbReference type="SUPFAM" id="SSF89550">
    <property type="entry name" value="PHP domain-like"/>
    <property type="match status" value="1"/>
</dbReference>
<reference evidence="2 3" key="1">
    <citation type="submission" date="2016-10" db="EMBL/GenBank/DDBJ databases">
        <authorList>
            <person name="Varghese N."/>
            <person name="Submissions S."/>
        </authorList>
    </citation>
    <scope>NUCLEOTIDE SEQUENCE [LARGE SCALE GENOMIC DNA]</scope>
    <source>
        <strain evidence="2 3">DSM 1361</strain>
    </source>
</reference>
<dbReference type="Proteomes" id="UP000243745">
    <property type="component" value="Unassembled WGS sequence"/>
</dbReference>
<dbReference type="Gene3D" id="1.10.150.650">
    <property type="match status" value="1"/>
</dbReference>
<feature type="domain" description="Polymerase/histidinol phosphatase N-terminal" evidence="1">
    <location>
        <begin position="10"/>
        <end position="75"/>
    </location>
</feature>
<gene>
    <name evidence="2" type="ORF">SAMN02910344_01036</name>
</gene>
<dbReference type="GO" id="GO:0004534">
    <property type="term" value="F:5'-3' RNA exonuclease activity"/>
    <property type="evidence" value="ECO:0007669"/>
    <property type="project" value="TreeGrafter"/>
</dbReference>
<dbReference type="Gene3D" id="3.20.20.140">
    <property type="entry name" value="Metal-dependent hydrolases"/>
    <property type="match status" value="1"/>
</dbReference>
<dbReference type="InterPro" id="IPR004013">
    <property type="entry name" value="PHP_dom"/>
</dbReference>